<comment type="similarity">
    <text evidence="1">Belongs to the CpsD/CapB family.</text>
</comment>
<organism evidence="10 11">
    <name type="scientific">Paenibacillus sedimenti</name>
    <dbReference type="NCBI Taxonomy" id="2770274"/>
    <lineage>
        <taxon>Bacteria</taxon>
        <taxon>Bacillati</taxon>
        <taxon>Bacillota</taxon>
        <taxon>Bacilli</taxon>
        <taxon>Bacillales</taxon>
        <taxon>Paenibacillaceae</taxon>
        <taxon>Paenibacillus</taxon>
    </lineage>
</organism>
<proteinExistence type="inferred from homology"/>
<keyword evidence="6" id="KW-0067">ATP-binding</keyword>
<dbReference type="PANTHER" id="PTHR32309:SF13">
    <property type="entry name" value="FERRIC ENTEROBACTIN TRANSPORT PROTEIN FEPE"/>
    <property type="match status" value="1"/>
</dbReference>
<dbReference type="InterPro" id="IPR005702">
    <property type="entry name" value="Wzc-like_C"/>
</dbReference>
<keyword evidence="5 10" id="KW-0418">Kinase</keyword>
<gene>
    <name evidence="10" type="ORF">ICC18_06545</name>
</gene>
<evidence type="ECO:0000256" key="4">
    <source>
        <dbReference type="ARBA" id="ARBA00022741"/>
    </source>
</evidence>
<name>A0A926QHR0_9BACL</name>
<dbReference type="EMBL" id="JACVVD010000002">
    <property type="protein sequence ID" value="MBD0379765.1"/>
    <property type="molecule type" value="Genomic_DNA"/>
</dbReference>
<evidence type="ECO:0000256" key="6">
    <source>
        <dbReference type="ARBA" id="ARBA00022840"/>
    </source>
</evidence>
<evidence type="ECO:0000313" key="10">
    <source>
        <dbReference type="EMBL" id="MBD0379765.1"/>
    </source>
</evidence>
<dbReference type="GO" id="GO:0005886">
    <property type="term" value="C:plasma membrane"/>
    <property type="evidence" value="ECO:0007669"/>
    <property type="project" value="TreeGrafter"/>
</dbReference>
<keyword evidence="4" id="KW-0547">Nucleotide-binding</keyword>
<dbReference type="InterPro" id="IPR050445">
    <property type="entry name" value="Bact_polysacc_biosynth/exp"/>
</dbReference>
<evidence type="ECO:0000256" key="1">
    <source>
        <dbReference type="ARBA" id="ARBA00007316"/>
    </source>
</evidence>
<comment type="catalytic activity">
    <reaction evidence="8">
        <text>L-tyrosyl-[protein] + ATP = O-phospho-L-tyrosyl-[protein] + ADP + H(+)</text>
        <dbReference type="Rhea" id="RHEA:10596"/>
        <dbReference type="Rhea" id="RHEA-COMP:10136"/>
        <dbReference type="Rhea" id="RHEA-COMP:20101"/>
        <dbReference type="ChEBI" id="CHEBI:15378"/>
        <dbReference type="ChEBI" id="CHEBI:30616"/>
        <dbReference type="ChEBI" id="CHEBI:46858"/>
        <dbReference type="ChEBI" id="CHEBI:61978"/>
        <dbReference type="ChEBI" id="CHEBI:456216"/>
        <dbReference type="EC" id="2.7.10.2"/>
    </reaction>
</comment>
<dbReference type="GO" id="GO:0004715">
    <property type="term" value="F:non-membrane spanning protein tyrosine kinase activity"/>
    <property type="evidence" value="ECO:0007669"/>
    <property type="project" value="UniProtKB-EC"/>
</dbReference>
<keyword evidence="11" id="KW-1185">Reference proteome</keyword>
<dbReference type="NCBIfam" id="TIGR01007">
    <property type="entry name" value="eps_fam"/>
    <property type="match status" value="1"/>
</dbReference>
<comment type="caution">
    <text evidence="10">The sequence shown here is derived from an EMBL/GenBank/DDBJ whole genome shotgun (WGS) entry which is preliminary data.</text>
</comment>
<dbReference type="CDD" id="cd05387">
    <property type="entry name" value="BY-kinase"/>
    <property type="match status" value="1"/>
</dbReference>
<dbReference type="GO" id="GO:0005524">
    <property type="term" value="F:ATP binding"/>
    <property type="evidence" value="ECO:0007669"/>
    <property type="project" value="UniProtKB-KW"/>
</dbReference>
<dbReference type="AlphaFoldDB" id="A0A926QHR0"/>
<dbReference type="Pfam" id="PF13614">
    <property type="entry name" value="AAA_31"/>
    <property type="match status" value="1"/>
</dbReference>
<evidence type="ECO:0000259" key="9">
    <source>
        <dbReference type="Pfam" id="PF13614"/>
    </source>
</evidence>
<sequence>MAQKTIKLPIMIDVSPRSRISDAYRTLRTNIELYDEPDNLKVISVISSYPGEGKTTTAVNLAVAFAQANQKVLIIDAAFRNPSLQDIFLVHNQTGLSEILSARDEIEDPVQSTHIPNLFVLTAGLAPDNPSDLLSNHTFSSIINTYREVYNKIIIDTSPMFAMSESMLVAAKSDGVLLVIEHGRVKAEVLANLKTTFDRLNIQIVSVAINKMNKKYIS</sequence>
<protein>
    <recommendedName>
        <fullName evidence="2">non-specific protein-tyrosine kinase</fullName>
        <ecNumber evidence="2">2.7.10.2</ecNumber>
    </recommendedName>
</protein>
<keyword evidence="7" id="KW-0829">Tyrosine-protein kinase</keyword>
<dbReference type="RefSeq" id="WP_188173553.1">
    <property type="nucleotide sequence ID" value="NZ_JACVVD010000002.1"/>
</dbReference>
<evidence type="ECO:0000313" key="11">
    <source>
        <dbReference type="Proteomes" id="UP000650466"/>
    </source>
</evidence>
<dbReference type="Gene3D" id="3.40.50.300">
    <property type="entry name" value="P-loop containing nucleotide triphosphate hydrolases"/>
    <property type="match status" value="1"/>
</dbReference>
<evidence type="ECO:0000256" key="2">
    <source>
        <dbReference type="ARBA" id="ARBA00011903"/>
    </source>
</evidence>
<dbReference type="InterPro" id="IPR027417">
    <property type="entry name" value="P-loop_NTPase"/>
</dbReference>
<feature type="domain" description="AAA" evidence="9">
    <location>
        <begin position="41"/>
        <end position="201"/>
    </location>
</feature>
<reference evidence="10" key="1">
    <citation type="submission" date="2020-09" db="EMBL/GenBank/DDBJ databases">
        <title>Draft Genome Sequence of Paenibacillus sp. WST5.</title>
        <authorList>
            <person name="Bao Z."/>
        </authorList>
    </citation>
    <scope>NUCLEOTIDE SEQUENCE</scope>
    <source>
        <strain evidence="10">WST5</strain>
    </source>
</reference>
<evidence type="ECO:0000256" key="3">
    <source>
        <dbReference type="ARBA" id="ARBA00022679"/>
    </source>
</evidence>
<dbReference type="EC" id="2.7.10.2" evidence="2"/>
<evidence type="ECO:0000256" key="5">
    <source>
        <dbReference type="ARBA" id="ARBA00022777"/>
    </source>
</evidence>
<evidence type="ECO:0000256" key="7">
    <source>
        <dbReference type="ARBA" id="ARBA00023137"/>
    </source>
</evidence>
<dbReference type="PANTHER" id="PTHR32309">
    <property type="entry name" value="TYROSINE-PROTEIN KINASE"/>
    <property type="match status" value="1"/>
</dbReference>
<dbReference type="SUPFAM" id="SSF52540">
    <property type="entry name" value="P-loop containing nucleoside triphosphate hydrolases"/>
    <property type="match status" value="1"/>
</dbReference>
<evidence type="ECO:0000256" key="8">
    <source>
        <dbReference type="ARBA" id="ARBA00051245"/>
    </source>
</evidence>
<accession>A0A926QHR0</accession>
<dbReference type="Proteomes" id="UP000650466">
    <property type="component" value="Unassembled WGS sequence"/>
</dbReference>
<dbReference type="InterPro" id="IPR025669">
    <property type="entry name" value="AAA_dom"/>
</dbReference>
<keyword evidence="3" id="KW-0808">Transferase</keyword>